<reference evidence="9 10" key="1">
    <citation type="submission" date="2021-01" db="EMBL/GenBank/DDBJ databases">
        <title>Evidence that Capnocytophaga endodontalis is a later homotypic synonym for Capnocytophaga genospecies AHN8471, and request for opinion on proposed recognition of strain AHN8471 as type strain of the species.</title>
        <authorList>
            <person name="Nicholson A.C."/>
            <person name="Hopper C.L."/>
            <person name="Gulvik C.A."/>
            <person name="Mcquiston J.R."/>
            <person name="Lau E.F."/>
        </authorList>
    </citation>
    <scope>NUCLEOTIDE SEQUENCE [LARGE SCALE GENOMIC DNA]</scope>
    <source>
        <strain evidence="9 10">AHN9576</strain>
    </source>
</reference>
<evidence type="ECO:0000256" key="3">
    <source>
        <dbReference type="ARBA" id="ARBA00019077"/>
    </source>
</evidence>
<evidence type="ECO:0000256" key="5">
    <source>
        <dbReference type="ARBA" id="ARBA00031445"/>
    </source>
</evidence>
<accession>A0ABS1YYU1</accession>
<dbReference type="Proteomes" id="UP000603506">
    <property type="component" value="Unassembled WGS sequence"/>
</dbReference>
<evidence type="ECO:0000313" key="9">
    <source>
        <dbReference type="EMBL" id="MBM0651595.1"/>
    </source>
</evidence>
<dbReference type="InterPro" id="IPR039901">
    <property type="entry name" value="Kdotransferase"/>
</dbReference>
<gene>
    <name evidence="9" type="ORF">JNB19_12685</name>
</gene>
<dbReference type="RefSeq" id="WP_203093659.1">
    <property type="nucleotide sequence ID" value="NZ_JAESPH010000006.1"/>
</dbReference>
<dbReference type="SUPFAM" id="SSF53756">
    <property type="entry name" value="UDP-Glycosyltransferase/glycogen phosphorylase"/>
    <property type="match status" value="1"/>
</dbReference>
<evidence type="ECO:0000256" key="4">
    <source>
        <dbReference type="ARBA" id="ARBA00022679"/>
    </source>
</evidence>
<evidence type="ECO:0000313" key="10">
    <source>
        <dbReference type="Proteomes" id="UP000603506"/>
    </source>
</evidence>
<keyword evidence="7" id="KW-0472">Membrane</keyword>
<keyword evidence="4 7" id="KW-0808">Transferase</keyword>
<evidence type="ECO:0000256" key="2">
    <source>
        <dbReference type="ARBA" id="ARBA00012621"/>
    </source>
</evidence>
<dbReference type="Gene3D" id="3.40.50.2000">
    <property type="entry name" value="Glycogen Phosphorylase B"/>
    <property type="match status" value="1"/>
</dbReference>
<comment type="catalytic activity">
    <reaction evidence="6 7">
        <text>lipid IVA (E. coli) + CMP-3-deoxy-beta-D-manno-octulosonate = alpha-Kdo-(2-&gt;6)-lipid IVA (E. coli) + CMP + H(+)</text>
        <dbReference type="Rhea" id="RHEA:28066"/>
        <dbReference type="ChEBI" id="CHEBI:15378"/>
        <dbReference type="ChEBI" id="CHEBI:58603"/>
        <dbReference type="ChEBI" id="CHEBI:60364"/>
        <dbReference type="ChEBI" id="CHEBI:60377"/>
        <dbReference type="ChEBI" id="CHEBI:85987"/>
        <dbReference type="EC" id="2.4.99.12"/>
    </reaction>
</comment>
<name>A0ABS1YYU1_9FLAO</name>
<keyword evidence="7" id="KW-0448">Lipopolysaccharide biosynthesis</keyword>
<comment type="caution">
    <text evidence="9">The sequence shown here is derived from an EMBL/GenBank/DDBJ whole genome shotgun (WGS) entry which is preliminary data.</text>
</comment>
<protein>
    <recommendedName>
        <fullName evidence="3 7">3-deoxy-D-manno-octulosonic acid transferase</fullName>
        <shortName evidence="7">Kdo transferase</shortName>
        <ecNumber evidence="2 7">2.4.99.12</ecNumber>
    </recommendedName>
    <alternativeName>
        <fullName evidence="5 7">Lipid IV(A) 3-deoxy-D-manno-octulosonic acid transferase</fullName>
    </alternativeName>
</protein>
<proteinExistence type="inferred from homology"/>
<evidence type="ECO:0000259" key="8">
    <source>
        <dbReference type="Pfam" id="PF04413"/>
    </source>
</evidence>
<evidence type="ECO:0000256" key="7">
    <source>
        <dbReference type="RuleBase" id="RU365103"/>
    </source>
</evidence>
<keyword evidence="10" id="KW-1185">Reference proteome</keyword>
<comment type="pathway">
    <text evidence="1 7">Bacterial outer membrane biogenesis; LPS core biosynthesis.</text>
</comment>
<dbReference type="InterPro" id="IPR007507">
    <property type="entry name" value="Glycos_transf_N"/>
</dbReference>
<evidence type="ECO:0000256" key="6">
    <source>
        <dbReference type="ARBA" id="ARBA00049183"/>
    </source>
</evidence>
<comment type="function">
    <text evidence="7">Involved in lipopolysaccharide (LPS) biosynthesis. Catalyzes the transfer of 3-deoxy-D-manno-octulosonate (Kdo) residue(s) from CMP-Kdo to lipid IV(A), the tetraacyldisaccharide-1,4'-bisphosphate precursor of lipid A.</text>
</comment>
<evidence type="ECO:0000256" key="1">
    <source>
        <dbReference type="ARBA" id="ARBA00004713"/>
    </source>
</evidence>
<keyword evidence="7" id="KW-1003">Cell membrane</keyword>
<dbReference type="PANTHER" id="PTHR42755:SF1">
    <property type="entry name" value="3-DEOXY-D-MANNO-OCTULOSONIC ACID TRANSFERASE, MITOCHONDRIAL-RELATED"/>
    <property type="match status" value="1"/>
</dbReference>
<feature type="domain" description="3-deoxy-D-manno-octulosonic-acid transferase N-terminal" evidence="8">
    <location>
        <begin position="45"/>
        <end position="204"/>
    </location>
</feature>
<dbReference type="EC" id="2.4.99.12" evidence="2 7"/>
<organism evidence="9 10">
    <name type="scientific">Capnocytophaga genosp. AHN8471</name>
    <dbReference type="NCBI Taxonomy" id="327574"/>
    <lineage>
        <taxon>Bacteria</taxon>
        <taxon>Pseudomonadati</taxon>
        <taxon>Bacteroidota</taxon>
        <taxon>Flavobacteriia</taxon>
        <taxon>Flavobacteriales</taxon>
        <taxon>Flavobacteriaceae</taxon>
        <taxon>Capnocytophaga</taxon>
    </lineage>
</organism>
<sequence>MKILYTLSLYIIKAILPLIALFNKKIRLFVSGRKIVWTTLNEKLDKNARYVWLHAASLGEFEQGLPVAKALRAQGYKILITFFSPSGYEVRKNTPDADIVVYLPLDTRANAHKFVQLVNPVMAIFVKYEFWVNYLNELKKAQVPTYLLSGIFRKDQIFFKPYGRMMRKALHCFTHFFVQNDLSKTLLNSLGFTNVTVSGDTRFDRVAEIAERDNHLDFIEQFKGDALCVVLGSSWLADEEVYLQYLNTCKANVKFIIAPHNIHPTEIAVLRDNKQKLDRKVALFSEKDTLNLSDYEVLILDTIGILTKVYSYADIAYVGGGMGTSGLHNVLEPAVFGIPVIIGKNYEKFNEAKELVALGGVLSVDSREAFAEVMNSLVNSAERRQIVGNINRDYIATKKGATNAFLKGI</sequence>
<dbReference type="EMBL" id="JAEUAH010000021">
    <property type="protein sequence ID" value="MBM0651595.1"/>
    <property type="molecule type" value="Genomic_DNA"/>
</dbReference>
<comment type="subcellular location">
    <subcellularLocation>
        <location evidence="7">Cell membrane</location>
    </subcellularLocation>
</comment>
<dbReference type="InterPro" id="IPR038107">
    <property type="entry name" value="Glycos_transf_N_sf"/>
</dbReference>
<dbReference type="Pfam" id="PF04413">
    <property type="entry name" value="Glycos_transf_N"/>
    <property type="match status" value="1"/>
</dbReference>
<dbReference type="GO" id="GO:0016740">
    <property type="term" value="F:transferase activity"/>
    <property type="evidence" value="ECO:0007669"/>
    <property type="project" value="UniProtKB-KW"/>
</dbReference>
<dbReference type="Gene3D" id="3.40.50.11720">
    <property type="entry name" value="3-Deoxy-D-manno-octulosonic-acid transferase, N-terminal domain"/>
    <property type="match status" value="1"/>
</dbReference>
<comment type="similarity">
    <text evidence="7">Belongs to the glycosyltransferase group 1 family.</text>
</comment>
<dbReference type="PANTHER" id="PTHR42755">
    <property type="entry name" value="3-DEOXY-MANNO-OCTULOSONATE CYTIDYLYLTRANSFERASE"/>
    <property type="match status" value="1"/>
</dbReference>